<dbReference type="AlphaFoldDB" id="A0AAD9G8R4"/>
<evidence type="ECO:0000256" key="1">
    <source>
        <dbReference type="SAM" id="MobiDB-lite"/>
    </source>
</evidence>
<feature type="compositionally biased region" description="Basic and acidic residues" evidence="1">
    <location>
        <begin position="111"/>
        <end position="133"/>
    </location>
</feature>
<name>A0AAD9G8R4_9STRA</name>
<comment type="caution">
    <text evidence="2">The sequence shown here is derived from an EMBL/GenBank/DDBJ whole genome shotgun (WGS) entry which is preliminary data.</text>
</comment>
<organism evidence="2 3">
    <name type="scientific">Phytophthora citrophthora</name>
    <dbReference type="NCBI Taxonomy" id="4793"/>
    <lineage>
        <taxon>Eukaryota</taxon>
        <taxon>Sar</taxon>
        <taxon>Stramenopiles</taxon>
        <taxon>Oomycota</taxon>
        <taxon>Peronosporomycetes</taxon>
        <taxon>Peronosporales</taxon>
        <taxon>Peronosporaceae</taxon>
        <taxon>Phytophthora</taxon>
    </lineage>
</organism>
<protein>
    <submittedName>
        <fullName evidence="2">Uncharacterized protein</fullName>
    </submittedName>
</protein>
<feature type="compositionally biased region" description="Basic and acidic residues" evidence="1">
    <location>
        <begin position="93"/>
        <end position="104"/>
    </location>
</feature>
<dbReference type="Proteomes" id="UP001259832">
    <property type="component" value="Unassembled WGS sequence"/>
</dbReference>
<feature type="region of interest" description="Disordered" evidence="1">
    <location>
        <begin position="30"/>
        <end position="193"/>
    </location>
</feature>
<feature type="compositionally biased region" description="Acidic residues" evidence="1">
    <location>
        <begin position="59"/>
        <end position="71"/>
    </location>
</feature>
<feature type="compositionally biased region" description="Low complexity" evidence="1">
    <location>
        <begin position="30"/>
        <end position="40"/>
    </location>
</feature>
<keyword evidence="3" id="KW-1185">Reference proteome</keyword>
<feature type="compositionally biased region" description="Acidic residues" evidence="1">
    <location>
        <begin position="80"/>
        <end position="90"/>
    </location>
</feature>
<proteinExistence type="predicted"/>
<dbReference type="EMBL" id="JASMQC010000027">
    <property type="protein sequence ID" value="KAK1933979.1"/>
    <property type="molecule type" value="Genomic_DNA"/>
</dbReference>
<gene>
    <name evidence="2" type="ORF">P3T76_011739</name>
</gene>
<accession>A0AAD9G8R4</accession>
<evidence type="ECO:0000313" key="2">
    <source>
        <dbReference type="EMBL" id="KAK1933979.1"/>
    </source>
</evidence>
<reference evidence="2" key="1">
    <citation type="submission" date="2023-08" db="EMBL/GenBank/DDBJ databases">
        <title>Reference Genome Resource for the Citrus Pathogen Phytophthora citrophthora.</title>
        <authorList>
            <person name="Moller H."/>
            <person name="Coetzee B."/>
            <person name="Rose L.J."/>
            <person name="Van Niekerk J.M."/>
        </authorList>
    </citation>
    <scope>NUCLEOTIDE SEQUENCE</scope>
    <source>
        <strain evidence="2">STE-U-9442</strain>
    </source>
</reference>
<sequence length="269" mass="30029">MSRVAIKKNQESARDLADMMRKFMSDMAASGIGADSSSDSPMTFPYATSNDVYKRGDEGDAEDEDDYELDNNFEYVPVNEAEDEEKEESNDPVNKKEKIDDEKKKKTVGRGLEDTKKKDVAEKKGEKEKKDTAEVDQQDAAAAKPEATNSSSPAPSGKIPMAPTHTPKKRKIPAAMLGNKDSNVTSLRRSSRTKHKTLRYTFPAKEEPGKTERPVVRVSDDHTMTHFTRLMPKMVCKHCDEEVLASRGVAQKHLDSCSVFSSMKFLSKN</sequence>
<evidence type="ECO:0000313" key="3">
    <source>
        <dbReference type="Proteomes" id="UP001259832"/>
    </source>
</evidence>